<proteinExistence type="predicted"/>
<evidence type="ECO:0000313" key="2">
    <source>
        <dbReference type="Proteomes" id="UP000317422"/>
    </source>
</evidence>
<comment type="caution">
    <text evidence="1">The sequence shown here is derived from an EMBL/GenBank/DDBJ whole genome shotgun (WGS) entry which is preliminary data.</text>
</comment>
<accession>A0A543N2N3</accession>
<protein>
    <submittedName>
        <fullName evidence="1">Uncharacterized protein</fullName>
    </submittedName>
</protein>
<name>A0A543N2N3_9ACTN</name>
<dbReference type="AlphaFoldDB" id="A0A543N2N3"/>
<dbReference type="Proteomes" id="UP000317422">
    <property type="component" value="Unassembled WGS sequence"/>
</dbReference>
<gene>
    <name evidence="1" type="ORF">FHX37_4609</name>
</gene>
<organism evidence="1 2">
    <name type="scientific">Haloactinospora alba</name>
    <dbReference type="NCBI Taxonomy" id="405555"/>
    <lineage>
        <taxon>Bacteria</taxon>
        <taxon>Bacillati</taxon>
        <taxon>Actinomycetota</taxon>
        <taxon>Actinomycetes</taxon>
        <taxon>Streptosporangiales</taxon>
        <taxon>Nocardiopsidaceae</taxon>
        <taxon>Haloactinospora</taxon>
    </lineage>
</organism>
<keyword evidence="2" id="KW-1185">Reference proteome</keyword>
<evidence type="ECO:0000313" key="1">
    <source>
        <dbReference type="EMBL" id="TQN26072.1"/>
    </source>
</evidence>
<dbReference type="EMBL" id="VFQC01000004">
    <property type="protein sequence ID" value="TQN26072.1"/>
    <property type="molecule type" value="Genomic_DNA"/>
</dbReference>
<sequence length="100" mass="11216">MKAVPRHSPRHYPEFRAEFEPRGWSIFRTGDADPTAHGVFCATIPGDCVARYGFTEHIQANPEVLRTELERTASAFEAHTKVCAECSRALENAVQRAKSQ</sequence>
<reference evidence="1 2" key="1">
    <citation type="submission" date="2019-06" db="EMBL/GenBank/DDBJ databases">
        <title>Sequencing the genomes of 1000 actinobacteria strains.</title>
        <authorList>
            <person name="Klenk H.-P."/>
        </authorList>
    </citation>
    <scope>NUCLEOTIDE SEQUENCE [LARGE SCALE GENOMIC DNA]</scope>
    <source>
        <strain evidence="1 2">DSM 45015</strain>
    </source>
</reference>